<keyword evidence="1" id="KW-0805">Transcription regulation</keyword>
<dbReference type="CDD" id="cd00090">
    <property type="entry name" value="HTH_ARSR"/>
    <property type="match status" value="1"/>
</dbReference>
<dbReference type="Pfam" id="PF01614">
    <property type="entry name" value="IclR_C"/>
    <property type="match status" value="1"/>
</dbReference>
<keyword evidence="2" id="KW-0238">DNA-binding</keyword>
<evidence type="ECO:0000256" key="4">
    <source>
        <dbReference type="SAM" id="Coils"/>
    </source>
</evidence>
<keyword evidence="4" id="KW-0175">Coiled coil</keyword>
<dbReference type="InterPro" id="IPR036390">
    <property type="entry name" value="WH_DNA-bd_sf"/>
</dbReference>
<dbReference type="InterPro" id="IPR036388">
    <property type="entry name" value="WH-like_DNA-bd_sf"/>
</dbReference>
<evidence type="ECO:0000313" key="7">
    <source>
        <dbReference type="EMBL" id="MFC7192255.1"/>
    </source>
</evidence>
<dbReference type="InterPro" id="IPR050707">
    <property type="entry name" value="HTH_MetabolicPath_Reg"/>
</dbReference>
<dbReference type="RefSeq" id="WP_248909871.1">
    <property type="nucleotide sequence ID" value="NZ_CP109980.1"/>
</dbReference>
<dbReference type="SMART" id="SM00346">
    <property type="entry name" value="HTH_ICLR"/>
    <property type="match status" value="1"/>
</dbReference>
<dbReference type="Gene3D" id="1.10.10.10">
    <property type="entry name" value="Winged helix-like DNA-binding domain superfamily/Winged helix DNA-binding domain"/>
    <property type="match status" value="1"/>
</dbReference>
<reference evidence="7 8" key="1">
    <citation type="journal article" date="2019" name="Int. J. Syst. Evol. Microbiol.">
        <title>The Global Catalogue of Microorganisms (GCM) 10K type strain sequencing project: providing services to taxonomists for standard genome sequencing and annotation.</title>
        <authorList>
            <consortium name="The Broad Institute Genomics Platform"/>
            <consortium name="The Broad Institute Genome Sequencing Center for Infectious Disease"/>
            <person name="Wu L."/>
            <person name="Ma J."/>
        </authorList>
    </citation>
    <scope>NUCLEOTIDE SEQUENCE [LARGE SCALE GENOMIC DNA]</scope>
    <source>
        <strain evidence="7 8">RDMS1</strain>
    </source>
</reference>
<sequence>MTSENSNTLNSVEAACDVLDGLQELGGAGVTELAKEVNYSKSTVHRQLSTLFEKEYVVKDDGVYRLSLRYLDMAAHVRSEIENYDVIKKEVDNLAEETGEVAQFATEEHGRVVYLYKSKGKSGVETSSNVGTREFLHSTSLGKSILAQMPRDQVEYVIDRHGMPTKTNNTVTEYEELVDELEEIEERGYALDNEENVTGLRCVAAPVLDGDIILGSVSVSGPSRRVKGDRFRDDLPEAVIRTANIIQLNSKFS</sequence>
<dbReference type="PANTHER" id="PTHR30136:SF35">
    <property type="entry name" value="HTH-TYPE TRANSCRIPTIONAL REGULATOR RV1719"/>
    <property type="match status" value="1"/>
</dbReference>
<dbReference type="PROSITE" id="PS51078">
    <property type="entry name" value="ICLR_ED"/>
    <property type="match status" value="1"/>
</dbReference>
<accession>A0ABD5YZ85</accession>
<proteinExistence type="predicted"/>
<evidence type="ECO:0000259" key="6">
    <source>
        <dbReference type="PROSITE" id="PS51078"/>
    </source>
</evidence>
<dbReference type="Pfam" id="PF09339">
    <property type="entry name" value="HTH_IclR"/>
    <property type="match status" value="1"/>
</dbReference>
<dbReference type="Gene3D" id="3.30.450.40">
    <property type="match status" value="1"/>
</dbReference>
<dbReference type="InterPro" id="IPR029016">
    <property type="entry name" value="GAF-like_dom_sf"/>
</dbReference>
<gene>
    <name evidence="7" type="ORF">ACFQL7_22175</name>
</gene>
<dbReference type="InterPro" id="IPR005471">
    <property type="entry name" value="Tscrpt_reg_IclR_N"/>
</dbReference>
<dbReference type="AlphaFoldDB" id="A0ABD5YZ85"/>
<dbReference type="SUPFAM" id="SSF55781">
    <property type="entry name" value="GAF domain-like"/>
    <property type="match status" value="1"/>
</dbReference>
<dbReference type="PROSITE" id="PS51077">
    <property type="entry name" value="HTH_ICLR"/>
    <property type="match status" value="1"/>
</dbReference>
<dbReference type="EMBL" id="JBHTAX010000004">
    <property type="protein sequence ID" value="MFC7192255.1"/>
    <property type="molecule type" value="Genomic_DNA"/>
</dbReference>
<dbReference type="Proteomes" id="UP001596417">
    <property type="component" value="Unassembled WGS sequence"/>
</dbReference>
<keyword evidence="3" id="KW-0804">Transcription</keyword>
<dbReference type="GO" id="GO:0006355">
    <property type="term" value="P:regulation of DNA-templated transcription"/>
    <property type="evidence" value="ECO:0007669"/>
    <property type="project" value="UniProtKB-ARBA"/>
</dbReference>
<dbReference type="InterPro" id="IPR011991">
    <property type="entry name" value="ArsR-like_HTH"/>
</dbReference>
<feature type="coiled-coil region" evidence="4">
    <location>
        <begin position="167"/>
        <end position="194"/>
    </location>
</feature>
<feature type="domain" description="IclR-ED" evidence="6">
    <location>
        <begin position="69"/>
        <end position="252"/>
    </location>
</feature>
<dbReference type="InterPro" id="IPR014757">
    <property type="entry name" value="Tscrpt_reg_IclR_C"/>
</dbReference>
<evidence type="ECO:0000256" key="1">
    <source>
        <dbReference type="ARBA" id="ARBA00023015"/>
    </source>
</evidence>
<feature type="domain" description="HTH iclR-type" evidence="5">
    <location>
        <begin position="9"/>
        <end position="68"/>
    </location>
</feature>
<keyword evidence="8" id="KW-1185">Reference proteome</keyword>
<dbReference type="GeneID" id="76201923"/>
<name>A0ABD5YZ85_9EURY</name>
<evidence type="ECO:0000259" key="5">
    <source>
        <dbReference type="PROSITE" id="PS51077"/>
    </source>
</evidence>
<dbReference type="SUPFAM" id="SSF46785">
    <property type="entry name" value="Winged helix' DNA-binding domain"/>
    <property type="match status" value="1"/>
</dbReference>
<dbReference type="GO" id="GO:0003677">
    <property type="term" value="F:DNA binding"/>
    <property type="evidence" value="ECO:0007669"/>
    <property type="project" value="UniProtKB-KW"/>
</dbReference>
<comment type="caution">
    <text evidence="7">The sequence shown here is derived from an EMBL/GenBank/DDBJ whole genome shotgun (WGS) entry which is preliminary data.</text>
</comment>
<organism evidence="7 8">
    <name type="scientific">Halocatena marina</name>
    <dbReference type="NCBI Taxonomy" id="2934937"/>
    <lineage>
        <taxon>Archaea</taxon>
        <taxon>Methanobacteriati</taxon>
        <taxon>Methanobacteriota</taxon>
        <taxon>Stenosarchaea group</taxon>
        <taxon>Halobacteria</taxon>
        <taxon>Halobacteriales</taxon>
        <taxon>Natronomonadaceae</taxon>
        <taxon>Halocatena</taxon>
    </lineage>
</organism>
<evidence type="ECO:0000256" key="2">
    <source>
        <dbReference type="ARBA" id="ARBA00023125"/>
    </source>
</evidence>
<protein>
    <submittedName>
        <fullName evidence="7">IclR family transcriptional regulator</fullName>
    </submittedName>
</protein>
<evidence type="ECO:0000313" key="8">
    <source>
        <dbReference type="Proteomes" id="UP001596417"/>
    </source>
</evidence>
<evidence type="ECO:0000256" key="3">
    <source>
        <dbReference type="ARBA" id="ARBA00023163"/>
    </source>
</evidence>
<dbReference type="PANTHER" id="PTHR30136">
    <property type="entry name" value="HELIX-TURN-HELIX TRANSCRIPTIONAL REGULATOR, ICLR FAMILY"/>
    <property type="match status" value="1"/>
</dbReference>